<evidence type="ECO:0000256" key="1">
    <source>
        <dbReference type="ARBA" id="ARBA00001946"/>
    </source>
</evidence>
<keyword evidence="8" id="KW-0547">Nucleotide-binding</keyword>
<dbReference type="InterPro" id="IPR029787">
    <property type="entry name" value="Nucleotide_cyclase"/>
</dbReference>
<keyword evidence="13" id="KW-0808">Transferase</keyword>
<dbReference type="Proteomes" id="UP000251313">
    <property type="component" value="Unassembled WGS sequence"/>
</dbReference>
<dbReference type="SUPFAM" id="SSF55073">
    <property type="entry name" value="Nucleotide cyclase"/>
    <property type="match status" value="1"/>
</dbReference>
<dbReference type="GO" id="GO:1902201">
    <property type="term" value="P:negative regulation of bacterial-type flagellum-dependent cell motility"/>
    <property type="evidence" value="ECO:0007669"/>
    <property type="project" value="TreeGrafter"/>
</dbReference>
<evidence type="ECO:0000256" key="6">
    <source>
        <dbReference type="ARBA" id="ARBA00022692"/>
    </source>
</evidence>
<feature type="transmembrane region" description="Helical" evidence="11">
    <location>
        <begin position="12"/>
        <end position="34"/>
    </location>
</feature>
<name>A0AB38FZM6_9ENTR</name>
<dbReference type="InterPro" id="IPR029151">
    <property type="entry name" value="Sensor-like_sf"/>
</dbReference>
<evidence type="ECO:0000256" key="10">
    <source>
        <dbReference type="ARBA" id="ARBA00034247"/>
    </source>
</evidence>
<keyword evidence="13" id="KW-0548">Nucleotidyltransferase</keyword>
<reference evidence="13 14" key="1">
    <citation type="submission" date="2018-06" db="EMBL/GenBank/DDBJ databases">
        <authorList>
            <consortium name="Pathogen Informatics"/>
            <person name="Doyle S."/>
        </authorList>
    </citation>
    <scope>NUCLEOTIDE SEQUENCE [LARGE SCALE GENOMIC DNA]</scope>
    <source>
        <strain evidence="13 14">NCTC11967</strain>
    </source>
</reference>
<dbReference type="CDD" id="cd01949">
    <property type="entry name" value="GGDEF"/>
    <property type="match status" value="1"/>
</dbReference>
<dbReference type="Gene3D" id="3.30.450.20">
    <property type="entry name" value="PAS domain"/>
    <property type="match status" value="2"/>
</dbReference>
<dbReference type="PROSITE" id="PS50887">
    <property type="entry name" value="GGDEF"/>
    <property type="match status" value="1"/>
</dbReference>
<comment type="catalytic activity">
    <reaction evidence="10">
        <text>2 GTP = 3',3'-c-di-GMP + 2 diphosphate</text>
        <dbReference type="Rhea" id="RHEA:24898"/>
        <dbReference type="ChEBI" id="CHEBI:33019"/>
        <dbReference type="ChEBI" id="CHEBI:37565"/>
        <dbReference type="ChEBI" id="CHEBI:58805"/>
        <dbReference type="EC" id="2.7.7.65"/>
    </reaction>
</comment>
<evidence type="ECO:0000256" key="11">
    <source>
        <dbReference type="SAM" id="Phobius"/>
    </source>
</evidence>
<evidence type="ECO:0000259" key="12">
    <source>
        <dbReference type="PROSITE" id="PS50887"/>
    </source>
</evidence>
<dbReference type="AlphaFoldDB" id="A0AB38FZM6"/>
<dbReference type="CDD" id="cd18773">
    <property type="entry name" value="PDC1_HK_sensor"/>
    <property type="match status" value="1"/>
</dbReference>
<evidence type="ECO:0000313" key="14">
    <source>
        <dbReference type="Proteomes" id="UP000251313"/>
    </source>
</evidence>
<protein>
    <recommendedName>
        <fullName evidence="4">diguanylate cyclase</fullName>
        <ecNumber evidence="4">2.7.7.65</ecNumber>
    </recommendedName>
</protein>
<proteinExistence type="predicted"/>
<keyword evidence="8" id="KW-0342">GTP-binding</keyword>
<dbReference type="Pfam" id="PF02743">
    <property type="entry name" value="dCache_1"/>
    <property type="match status" value="1"/>
</dbReference>
<dbReference type="GO" id="GO:0052621">
    <property type="term" value="F:diguanylate cyclase activity"/>
    <property type="evidence" value="ECO:0007669"/>
    <property type="project" value="UniProtKB-EC"/>
</dbReference>
<dbReference type="InterPro" id="IPR033479">
    <property type="entry name" value="dCache_1"/>
</dbReference>
<keyword evidence="5" id="KW-1003">Cell membrane</keyword>
<keyword evidence="9 11" id="KW-0472">Membrane</keyword>
<dbReference type="GO" id="GO:0043709">
    <property type="term" value="P:cell adhesion involved in single-species biofilm formation"/>
    <property type="evidence" value="ECO:0007669"/>
    <property type="project" value="TreeGrafter"/>
</dbReference>
<dbReference type="SUPFAM" id="SSF103190">
    <property type="entry name" value="Sensory domain-like"/>
    <property type="match status" value="1"/>
</dbReference>
<comment type="caution">
    <text evidence="13">The sequence shown here is derived from an EMBL/GenBank/DDBJ whole genome shotgun (WGS) entry which is preliminary data.</text>
</comment>
<feature type="domain" description="GGDEF" evidence="12">
    <location>
        <begin position="382"/>
        <end position="510"/>
    </location>
</feature>
<evidence type="ECO:0000256" key="9">
    <source>
        <dbReference type="ARBA" id="ARBA00023136"/>
    </source>
</evidence>
<dbReference type="PANTHER" id="PTHR45138:SF9">
    <property type="entry name" value="DIGUANYLATE CYCLASE DGCM-RELATED"/>
    <property type="match status" value="1"/>
</dbReference>
<dbReference type="InterPro" id="IPR050469">
    <property type="entry name" value="Diguanylate_Cyclase"/>
</dbReference>
<organism evidence="13 14">
    <name type="scientific">Yokenella regensburgei</name>
    <dbReference type="NCBI Taxonomy" id="158877"/>
    <lineage>
        <taxon>Bacteria</taxon>
        <taxon>Pseudomonadati</taxon>
        <taxon>Pseudomonadota</taxon>
        <taxon>Gammaproteobacteria</taxon>
        <taxon>Enterobacterales</taxon>
        <taxon>Enterobacteriaceae</taxon>
        <taxon>Yokenella</taxon>
    </lineage>
</organism>
<keyword evidence="7 11" id="KW-1133">Transmembrane helix</keyword>
<dbReference type="EC" id="2.7.7.65" evidence="4"/>
<evidence type="ECO:0000256" key="8">
    <source>
        <dbReference type="ARBA" id="ARBA00023134"/>
    </source>
</evidence>
<dbReference type="InterPro" id="IPR043128">
    <property type="entry name" value="Rev_trsase/Diguanyl_cyclase"/>
</dbReference>
<feature type="transmembrane region" description="Helical" evidence="11">
    <location>
        <begin position="289"/>
        <end position="308"/>
    </location>
</feature>
<evidence type="ECO:0000256" key="4">
    <source>
        <dbReference type="ARBA" id="ARBA00012528"/>
    </source>
</evidence>
<keyword evidence="6 11" id="KW-0812">Transmembrane</keyword>
<comment type="pathway">
    <text evidence="3">Purine metabolism; 3',5'-cyclic di-GMP biosynthesis.</text>
</comment>
<dbReference type="PANTHER" id="PTHR45138">
    <property type="entry name" value="REGULATORY COMPONENTS OF SENSORY TRANSDUCTION SYSTEM"/>
    <property type="match status" value="1"/>
</dbReference>
<dbReference type="EMBL" id="UAVL01000012">
    <property type="protein sequence ID" value="SQA63597.1"/>
    <property type="molecule type" value="Genomic_DNA"/>
</dbReference>
<accession>A0AB38FZM6</accession>
<dbReference type="InterPro" id="IPR000160">
    <property type="entry name" value="GGDEF_dom"/>
</dbReference>
<comment type="cofactor">
    <cofactor evidence="1">
        <name>Mg(2+)</name>
        <dbReference type="ChEBI" id="CHEBI:18420"/>
    </cofactor>
</comment>
<gene>
    <name evidence="13" type="primary">ydaM_2</name>
    <name evidence="13" type="ORF">NCTC11967_02651</name>
</gene>
<evidence type="ECO:0000256" key="2">
    <source>
        <dbReference type="ARBA" id="ARBA00004651"/>
    </source>
</evidence>
<evidence type="ECO:0000256" key="3">
    <source>
        <dbReference type="ARBA" id="ARBA00004665"/>
    </source>
</evidence>
<dbReference type="Pfam" id="PF00990">
    <property type="entry name" value="GGDEF"/>
    <property type="match status" value="1"/>
</dbReference>
<dbReference type="GO" id="GO:0005886">
    <property type="term" value="C:plasma membrane"/>
    <property type="evidence" value="ECO:0007669"/>
    <property type="project" value="UniProtKB-SubCell"/>
</dbReference>
<evidence type="ECO:0000256" key="7">
    <source>
        <dbReference type="ARBA" id="ARBA00022989"/>
    </source>
</evidence>
<dbReference type="RefSeq" id="WP_038252908.1">
    <property type="nucleotide sequence ID" value="NZ_CP050811.1"/>
</dbReference>
<evidence type="ECO:0000256" key="5">
    <source>
        <dbReference type="ARBA" id="ARBA00022475"/>
    </source>
</evidence>
<dbReference type="NCBIfam" id="TIGR00254">
    <property type="entry name" value="GGDEF"/>
    <property type="match status" value="1"/>
</dbReference>
<evidence type="ECO:0000313" key="13">
    <source>
        <dbReference type="EMBL" id="SQA63597.1"/>
    </source>
</evidence>
<dbReference type="Gene3D" id="3.30.70.270">
    <property type="match status" value="1"/>
</dbReference>
<dbReference type="SMART" id="SM00267">
    <property type="entry name" value="GGDEF"/>
    <property type="match status" value="1"/>
</dbReference>
<sequence>MKIHSRKLSFTTPILVSFSGILLGFILIAVLVTLNQRKDIIEDYHQINRNFTHNLAVNYTAVILRENDYILSRAVNFFSRNDELNKTVNLDPEAGSERLMQLLTLMPTVSSISIADADGHYLRAPQAVMNGDEPPINPKVRPWFAHQADASTFSRYTDPYNDFFSHHKVITIYKPVVSPEGKLKGTLAFHIDLASMGYTLRQTQSPMQGEFFVVNRDGLAVLHPDTGALFRMQIPSTLMDKMTNGEGMVFDKKSDTWYYYYSFTNPDWFVVFKVADATLSDLARHESIIVAWGFGLAVILVVLFGLYLRHSSRTVLMNIINAIKTGDVKQAPRLEAMLSKAIESSKEREEAYVRQATIDALTGCKNRRAFDSDIATLMNDNQPFSLALADVDNFKSINDTWGHLNGDIVLRNVAREGIQVMQPNKISVYRYGGEEFAVLFPGDEPDAAHQLLELWRVNVANRTWREDGLHVTFSAGLGEWNMESLEQLVIRVDEALYKAKQQGKNQILRT</sequence>
<dbReference type="GO" id="GO:0005525">
    <property type="term" value="F:GTP binding"/>
    <property type="evidence" value="ECO:0007669"/>
    <property type="project" value="UniProtKB-KW"/>
</dbReference>
<comment type="subcellular location">
    <subcellularLocation>
        <location evidence="2">Cell membrane</location>
        <topology evidence="2">Multi-pass membrane protein</topology>
    </subcellularLocation>
</comment>